<dbReference type="InterPro" id="IPR003870">
    <property type="entry name" value="DUF222"/>
</dbReference>
<keyword evidence="4" id="KW-1185">Reference proteome</keyword>
<sequence length="475" mass="51816">MFESLSDGDLIEVLGEASRQESRCIARRLAAVAELFARSTSELAELEWAVIDNCAAVAADVSAAQNISHARAIGQVQFACALAYRLPAVAKVFAAGDIDMRMVAMIINRTTNVEDDVLPALDEAIARRAPRWMKLSGPKLKDRVDQWVADFDPAGVRIPVRVENNRYFEIDPGDAGMAWVSGSLRATDGAALNARLDALAATVCEHDPRTAAQRRADACGPLARGEATLECQCGREDCTAAAAQASARSAAAAVIHVLAEQGTIDGTSDKPGYLRGFGILPAESVRDVVKKATLKPLSVPTGVAPDPGYRPLAKTKEFLQWRDMTCRWPGCDQPVAKSDVDHTVPYPLGPTHPSNTKHYCRIHHLIKTFCGWSDRQLPDGTIVLTSPTGHVYSTEAHGAAMFPALAQPTGELDLPPHTPDPDTDRMALMPRRKQTRAQDRRDRVNAERRQRSELIAEQERQHQAWLAANYKPPPF</sequence>
<dbReference type="InterPro" id="IPR003615">
    <property type="entry name" value="HNH_nuc"/>
</dbReference>
<protein>
    <recommendedName>
        <fullName evidence="2">DUF222 domain-containing protein</fullName>
    </recommendedName>
</protein>
<dbReference type="CDD" id="cd00085">
    <property type="entry name" value="HNHc"/>
    <property type="match status" value="1"/>
</dbReference>
<comment type="caution">
    <text evidence="3">The sequence shown here is derived from an EMBL/GenBank/DDBJ whole genome shotgun (WGS) entry which is preliminary data.</text>
</comment>
<accession>A0A1X0JW04</accession>
<evidence type="ECO:0000256" key="1">
    <source>
        <dbReference type="SAM" id="MobiDB-lite"/>
    </source>
</evidence>
<dbReference type="Pfam" id="PF02720">
    <property type="entry name" value="DUF222"/>
    <property type="match status" value="1"/>
</dbReference>
<organism evidence="3 4">
    <name type="scientific">Mycolicibacterium tusciae</name>
    <dbReference type="NCBI Taxonomy" id="75922"/>
    <lineage>
        <taxon>Bacteria</taxon>
        <taxon>Bacillati</taxon>
        <taxon>Actinomycetota</taxon>
        <taxon>Actinomycetes</taxon>
        <taxon>Mycobacteriales</taxon>
        <taxon>Mycobacteriaceae</taxon>
        <taxon>Mycolicibacterium</taxon>
    </lineage>
</organism>
<dbReference type="STRING" id="75922.BST47_10735"/>
<reference evidence="3 4" key="1">
    <citation type="submission" date="2017-02" db="EMBL/GenBank/DDBJ databases">
        <title>The new phylogeny of genus Mycobacterium.</title>
        <authorList>
            <person name="Tortoli E."/>
            <person name="Trovato A."/>
            <person name="Cirillo D.M."/>
        </authorList>
    </citation>
    <scope>NUCLEOTIDE SEQUENCE [LARGE SCALE GENOMIC DNA]</scope>
    <source>
        <strain evidence="3 4">DSM 44338</strain>
    </source>
</reference>
<feature type="region of interest" description="Disordered" evidence="1">
    <location>
        <begin position="408"/>
        <end position="475"/>
    </location>
</feature>
<dbReference type="OrthoDB" id="4775237at2"/>
<feature type="domain" description="DUF222" evidence="2">
    <location>
        <begin position="17"/>
        <end position="323"/>
    </location>
</feature>
<dbReference type="Proteomes" id="UP000192411">
    <property type="component" value="Unassembled WGS sequence"/>
</dbReference>
<name>A0A1X0JW04_9MYCO</name>
<proteinExistence type="predicted"/>
<gene>
    <name evidence="3" type="ORF">BST47_10735</name>
</gene>
<evidence type="ECO:0000259" key="2">
    <source>
        <dbReference type="Pfam" id="PF02720"/>
    </source>
</evidence>
<dbReference type="RefSeq" id="WP_083125550.1">
    <property type="nucleotide sequence ID" value="NZ_MVIM01000004.1"/>
</dbReference>
<dbReference type="AlphaFoldDB" id="A0A1X0JW04"/>
<evidence type="ECO:0000313" key="3">
    <source>
        <dbReference type="EMBL" id="ORB66377.1"/>
    </source>
</evidence>
<feature type="compositionally biased region" description="Basic and acidic residues" evidence="1">
    <location>
        <begin position="436"/>
        <end position="462"/>
    </location>
</feature>
<evidence type="ECO:0000313" key="4">
    <source>
        <dbReference type="Proteomes" id="UP000192411"/>
    </source>
</evidence>
<dbReference type="EMBL" id="MVIM01000004">
    <property type="protein sequence ID" value="ORB66377.1"/>
    <property type="molecule type" value="Genomic_DNA"/>
</dbReference>